<dbReference type="AlphaFoldDB" id="A0A151GHN5"/>
<accession>A0A151GHN5</accession>
<dbReference type="RefSeq" id="XP_040655942.1">
    <property type="nucleotide sequence ID" value="XM_040800909.1"/>
</dbReference>
<dbReference type="EMBL" id="LAYC01000002">
    <property type="protein sequence ID" value="KYK56590.1"/>
    <property type="molecule type" value="Genomic_DNA"/>
</dbReference>
<evidence type="ECO:0000256" key="1">
    <source>
        <dbReference type="SAM" id="MobiDB-lite"/>
    </source>
</evidence>
<comment type="caution">
    <text evidence="3">The sequence shown here is derived from an EMBL/GenBank/DDBJ whole genome shotgun (WGS) entry which is preliminary data.</text>
</comment>
<dbReference type="InterPro" id="IPR045967">
    <property type="entry name" value="HAM1-like_N"/>
</dbReference>
<feature type="domain" description="HAM1-like N-terminal" evidence="2">
    <location>
        <begin position="29"/>
        <end position="191"/>
    </location>
</feature>
<evidence type="ECO:0000313" key="4">
    <source>
        <dbReference type="Proteomes" id="UP000076580"/>
    </source>
</evidence>
<dbReference type="InterPro" id="IPR017943">
    <property type="entry name" value="Bactericidal_perm-incr_a/b_dom"/>
</dbReference>
<evidence type="ECO:0000259" key="2">
    <source>
        <dbReference type="Pfam" id="PF19343"/>
    </source>
</evidence>
<sequence>MLSCFGLGKVRNEDVEAGEREPLLPQYDDETSRQSRLREKLHTYQMLRAISQGYMPSNEQIIVHLRSLLSADILHPAEANLSTAGRALIRCTKIWLDQFIQLLQHKNSQDQVQDFLWYLAKARLDADLSDIGGRAAASKAKANVSAAIASLQTIASLLLSNGEFRLFMADLTTVGREVFRDTAFTLADVSRRAAKATEPPVRAVEAVKGAENGDAQAATSKQELEEQVGEVATLVANGAVEVAEEAGHSVSERLGGDEGKAIVRRMKQVILKLVKRKDYRDSASMLSMLLQRYVAIYAQIASDTVQAMEDTIGSNEEVDEAGRNFWIFITSFGDAESWALVEASFKELVEAGKTDGDLINLVQELWSHFQRMLLDPEFFEETDKWFKDLRESSSRVSSASSISECVDRLLAKLAAALHSVAKDEDLARLLSTSRRLAGILSPSGHWASSDLVEDSINTFVPLLIQAIQYLPIPRIEISTPAFDLLVENLVLEPGRTVNRSSFFPYKLRVSTRNDFEVRKAHVRTTSSLSSFLQVKVEGLSLAAEDVGYWMRLHSWALGIVDSGLASFHLDERGIDVTLDVEIGRDRMEEMVSLRGVDVRVHHLDYTLRRSRFSCVAWLLKPIMRRLVRKAVEVKIATSIDTTLRTLNRELLFARERLRATRIAGPSDLWTFIRAVATRLAPAPEPDVEARVGVRPGGGVFQGRYAPGSLVKMWEDEGCIASQKVFEYQKGGWRNEIFGLRTRPASDRGGYRGLREPTMGTGIGTGQPAAAPVSVASG</sequence>
<dbReference type="Pfam" id="PF19343">
    <property type="entry name" value="HAM1_N"/>
    <property type="match status" value="2"/>
</dbReference>
<reference evidence="3 4" key="1">
    <citation type="journal article" date="2016" name="Sci. Rep.">
        <title>Insights into Adaptations to a Near-Obligate Nematode Endoparasitic Lifestyle from the Finished Genome of Drechmeria coniospora.</title>
        <authorList>
            <person name="Zhang L."/>
            <person name="Zhou Z."/>
            <person name="Guo Q."/>
            <person name="Fokkens L."/>
            <person name="Miskei M."/>
            <person name="Pocsi I."/>
            <person name="Zhang W."/>
            <person name="Chen M."/>
            <person name="Wang L."/>
            <person name="Sun Y."/>
            <person name="Donzelli B.G."/>
            <person name="Gibson D.M."/>
            <person name="Nelson D.R."/>
            <person name="Luo J.G."/>
            <person name="Rep M."/>
            <person name="Liu H."/>
            <person name="Yang S."/>
            <person name="Wang J."/>
            <person name="Krasnoff S.B."/>
            <person name="Xu Y."/>
            <person name="Molnar I."/>
            <person name="Lin M."/>
        </authorList>
    </citation>
    <scope>NUCLEOTIDE SEQUENCE [LARGE SCALE GENOMIC DNA]</scope>
    <source>
        <strain evidence="3 4">ARSEF 6962</strain>
    </source>
</reference>
<dbReference type="STRING" id="98403.A0A151GHN5"/>
<organism evidence="3 4">
    <name type="scientific">Drechmeria coniospora</name>
    <name type="common">Nematophagous fungus</name>
    <name type="synonym">Meria coniospora</name>
    <dbReference type="NCBI Taxonomy" id="98403"/>
    <lineage>
        <taxon>Eukaryota</taxon>
        <taxon>Fungi</taxon>
        <taxon>Dikarya</taxon>
        <taxon>Ascomycota</taxon>
        <taxon>Pezizomycotina</taxon>
        <taxon>Sordariomycetes</taxon>
        <taxon>Hypocreomycetidae</taxon>
        <taxon>Hypocreales</taxon>
        <taxon>Ophiocordycipitaceae</taxon>
        <taxon>Drechmeria</taxon>
    </lineage>
</organism>
<keyword evidence="4" id="KW-1185">Reference proteome</keyword>
<dbReference type="Proteomes" id="UP000076580">
    <property type="component" value="Chromosome 02"/>
</dbReference>
<dbReference type="InParanoid" id="A0A151GHN5"/>
<proteinExistence type="predicted"/>
<dbReference type="Gene3D" id="3.15.10.10">
    <property type="entry name" value="Bactericidal permeability-increasing protein, domain 1"/>
    <property type="match status" value="1"/>
</dbReference>
<dbReference type="GeneID" id="63716234"/>
<feature type="region of interest" description="Disordered" evidence="1">
    <location>
        <begin position="755"/>
        <end position="777"/>
    </location>
</feature>
<dbReference type="SUPFAM" id="SSF55394">
    <property type="entry name" value="Bactericidal permeability-increasing protein, BPI"/>
    <property type="match status" value="1"/>
</dbReference>
<dbReference type="GO" id="GO:0008289">
    <property type="term" value="F:lipid binding"/>
    <property type="evidence" value="ECO:0007669"/>
    <property type="project" value="InterPro"/>
</dbReference>
<feature type="domain" description="HAM1-like N-terminal" evidence="2">
    <location>
        <begin position="209"/>
        <end position="581"/>
    </location>
</feature>
<dbReference type="PANTHER" id="PTHR31138:SF4">
    <property type="entry name" value="DUF5923 DOMAIN-CONTAINING PROTEIN"/>
    <property type="match status" value="1"/>
</dbReference>
<dbReference type="PANTHER" id="PTHR31138">
    <property type="entry name" value="CHROMOSOME 19, WHOLE GENOME SHOTGUN SEQUENCE"/>
    <property type="match status" value="1"/>
</dbReference>
<name>A0A151GHN5_DRECN</name>
<protein>
    <submittedName>
        <fullName evidence="3">Bactericidal permeability-increasing protein</fullName>
    </submittedName>
</protein>
<gene>
    <name evidence="3" type="ORF">DCS_03591</name>
</gene>
<evidence type="ECO:0000313" key="3">
    <source>
        <dbReference type="EMBL" id="KYK56590.1"/>
    </source>
</evidence>